<evidence type="ECO:0000313" key="7">
    <source>
        <dbReference type="Proteomes" id="UP000431401"/>
    </source>
</evidence>
<feature type="region of interest" description="Disordered" evidence="3">
    <location>
        <begin position="22"/>
        <end position="45"/>
    </location>
</feature>
<feature type="domain" description="Leucine-binding protein" evidence="5">
    <location>
        <begin position="74"/>
        <end position="398"/>
    </location>
</feature>
<comment type="similarity">
    <text evidence="1">Belongs to the leucine-binding protein family.</text>
</comment>
<dbReference type="Pfam" id="PF13458">
    <property type="entry name" value="Peripla_BP_6"/>
    <property type="match status" value="1"/>
</dbReference>
<evidence type="ECO:0000256" key="1">
    <source>
        <dbReference type="ARBA" id="ARBA00010062"/>
    </source>
</evidence>
<evidence type="ECO:0000256" key="2">
    <source>
        <dbReference type="ARBA" id="ARBA00022729"/>
    </source>
</evidence>
<evidence type="ECO:0000259" key="5">
    <source>
        <dbReference type="Pfam" id="PF13458"/>
    </source>
</evidence>
<dbReference type="Proteomes" id="UP000431401">
    <property type="component" value="Unassembled WGS sequence"/>
</dbReference>
<dbReference type="PROSITE" id="PS51257">
    <property type="entry name" value="PROKAR_LIPOPROTEIN"/>
    <property type="match status" value="1"/>
</dbReference>
<dbReference type="InterPro" id="IPR051010">
    <property type="entry name" value="BCAA_transport"/>
</dbReference>
<name>A0A7K0DZU7_9NOCA</name>
<dbReference type="PANTHER" id="PTHR30483">
    <property type="entry name" value="LEUCINE-SPECIFIC-BINDING PROTEIN"/>
    <property type="match status" value="1"/>
</dbReference>
<feature type="signal peptide" evidence="4">
    <location>
        <begin position="1"/>
        <end position="24"/>
    </location>
</feature>
<sequence length="462" mass="48619">MKPRRILVALTAVALLAAAGCSRSGSSGEESSATGGNSGSSSSSASADFGDLKGVCHSGKASGAPAQGVTAGEIKVGVFTDMGFTKNPELVDAAKVFTSWCNDNGGINGRKISYNVRDAKLMEVRQRMLESCRDDFALVGGSAALDGLGVKDRLSCLLPDFPAQVDQIANAGSDLQVGGGVTAGGRYDPYTGFHQWLFKDAYPASASAIGLINGDSPVTKVMGTAYEEALPAQGATIVYDDLYPAAGVSDWTPYAQSIKTKGVKGLIFLGDFRSLAKLEDVLTGMDYKLDWIDTNSNAYNSQFIQLAGNSLAAQHNYADISGTAPLESNVPAMKQLKELFAKYAPGQDMTYPAVRAFGQWLLFAKSAASCGDQLTRKCLYDAGKGETAWTAGGLEAPTNMGDPNFIQKCFNAEQASPQGWSTPDFKPDNGPYRCNVEPYVYKTPGGKPVTLADAGKSLGDLK</sequence>
<proteinExistence type="inferred from homology"/>
<feature type="chain" id="PRO_5038994079" description="Leucine-binding protein domain-containing protein" evidence="4">
    <location>
        <begin position="25"/>
        <end position="462"/>
    </location>
</feature>
<dbReference type="InterPro" id="IPR028082">
    <property type="entry name" value="Peripla_BP_I"/>
</dbReference>
<protein>
    <recommendedName>
        <fullName evidence="5">Leucine-binding protein domain-containing protein</fullName>
    </recommendedName>
</protein>
<dbReference type="SUPFAM" id="SSF53822">
    <property type="entry name" value="Periplasmic binding protein-like I"/>
    <property type="match status" value="1"/>
</dbReference>
<reference evidence="6 7" key="1">
    <citation type="submission" date="2019-10" db="EMBL/GenBank/DDBJ databases">
        <title>Nocardia macrotermitis sp. nov. and Nocardia aurantia sp. nov., isolated from the gut of fungus growing-termite Macrotermes natalensis.</title>
        <authorList>
            <person name="Benndorf R."/>
            <person name="Schwitalla J."/>
            <person name="Martin K."/>
            <person name="De Beer W."/>
            <person name="Kaster A.-K."/>
            <person name="Vollmers J."/>
            <person name="Poulsen M."/>
            <person name="Beemelmanns C."/>
        </authorList>
    </citation>
    <scope>NUCLEOTIDE SEQUENCE [LARGE SCALE GENOMIC DNA]</scope>
    <source>
        <strain evidence="6 7">RB56</strain>
    </source>
</reference>
<dbReference type="Gene3D" id="3.40.50.2300">
    <property type="match status" value="3"/>
</dbReference>
<organism evidence="6 7">
    <name type="scientific">Nocardia aurantia</name>
    <dbReference type="NCBI Taxonomy" id="2585199"/>
    <lineage>
        <taxon>Bacteria</taxon>
        <taxon>Bacillati</taxon>
        <taxon>Actinomycetota</taxon>
        <taxon>Actinomycetes</taxon>
        <taxon>Mycobacteriales</taxon>
        <taxon>Nocardiaceae</taxon>
        <taxon>Nocardia</taxon>
    </lineage>
</organism>
<keyword evidence="7" id="KW-1185">Reference proteome</keyword>
<evidence type="ECO:0000256" key="3">
    <source>
        <dbReference type="SAM" id="MobiDB-lite"/>
    </source>
</evidence>
<keyword evidence="2 4" id="KW-0732">Signal</keyword>
<dbReference type="PANTHER" id="PTHR30483:SF6">
    <property type="entry name" value="PERIPLASMIC BINDING PROTEIN OF ABC TRANSPORTER FOR NATURAL AMINO ACIDS"/>
    <property type="match status" value="1"/>
</dbReference>
<accession>A0A7K0DZU7</accession>
<gene>
    <name evidence="6" type="ORF">NRB56_69420</name>
</gene>
<comment type="caution">
    <text evidence="6">The sequence shown here is derived from an EMBL/GenBank/DDBJ whole genome shotgun (WGS) entry which is preliminary data.</text>
</comment>
<dbReference type="AlphaFoldDB" id="A0A7K0DZU7"/>
<evidence type="ECO:0000313" key="6">
    <source>
        <dbReference type="EMBL" id="MQY31333.1"/>
    </source>
</evidence>
<dbReference type="EMBL" id="WEGI01000018">
    <property type="protein sequence ID" value="MQY31333.1"/>
    <property type="molecule type" value="Genomic_DNA"/>
</dbReference>
<evidence type="ECO:0000256" key="4">
    <source>
        <dbReference type="SAM" id="SignalP"/>
    </source>
</evidence>
<dbReference type="InterPro" id="IPR028081">
    <property type="entry name" value="Leu-bd"/>
</dbReference>